<reference evidence="1" key="1">
    <citation type="journal article" date="2015" name="Nature">
        <title>Complex archaea that bridge the gap between prokaryotes and eukaryotes.</title>
        <authorList>
            <person name="Spang A."/>
            <person name="Saw J.H."/>
            <person name="Jorgensen S.L."/>
            <person name="Zaremba-Niedzwiedzka K."/>
            <person name="Martijn J."/>
            <person name="Lind A.E."/>
            <person name="van Eijk R."/>
            <person name="Schleper C."/>
            <person name="Guy L."/>
            <person name="Ettema T.J."/>
        </authorList>
    </citation>
    <scope>NUCLEOTIDE SEQUENCE</scope>
</reference>
<dbReference type="AlphaFoldDB" id="A0A0F9AC79"/>
<comment type="caution">
    <text evidence="1">The sequence shown here is derived from an EMBL/GenBank/DDBJ whole genome shotgun (WGS) entry which is preliminary data.</text>
</comment>
<name>A0A0F9AC79_9ZZZZ</name>
<protein>
    <submittedName>
        <fullName evidence="1">Uncharacterized protein</fullName>
    </submittedName>
</protein>
<dbReference type="EMBL" id="LAZR01058471">
    <property type="protein sequence ID" value="KKK69816.1"/>
    <property type="molecule type" value="Genomic_DNA"/>
</dbReference>
<gene>
    <name evidence="1" type="ORF">LCGC14_2930240</name>
</gene>
<sequence>MARCQKCSSNGIFYPDADNTPTCLNCGWKRYDVVDLDELAKEVLRREGYVLLDRRKGAAGAD</sequence>
<accession>A0A0F9AC79</accession>
<evidence type="ECO:0000313" key="1">
    <source>
        <dbReference type="EMBL" id="KKK69816.1"/>
    </source>
</evidence>
<proteinExistence type="predicted"/>
<organism evidence="1">
    <name type="scientific">marine sediment metagenome</name>
    <dbReference type="NCBI Taxonomy" id="412755"/>
    <lineage>
        <taxon>unclassified sequences</taxon>
        <taxon>metagenomes</taxon>
        <taxon>ecological metagenomes</taxon>
    </lineage>
</organism>